<dbReference type="STRING" id="181874.A0A409W584"/>
<organism evidence="4 5">
    <name type="scientific">Panaeolus cyanescens</name>
    <dbReference type="NCBI Taxonomy" id="181874"/>
    <lineage>
        <taxon>Eukaryota</taxon>
        <taxon>Fungi</taxon>
        <taxon>Dikarya</taxon>
        <taxon>Basidiomycota</taxon>
        <taxon>Agaricomycotina</taxon>
        <taxon>Agaricomycetes</taxon>
        <taxon>Agaricomycetidae</taxon>
        <taxon>Agaricales</taxon>
        <taxon>Agaricineae</taxon>
        <taxon>Galeropsidaceae</taxon>
        <taxon>Panaeolus</taxon>
    </lineage>
</organism>
<dbReference type="InterPro" id="IPR015943">
    <property type="entry name" value="WD40/YVTN_repeat-like_dom_sf"/>
</dbReference>
<keyword evidence="2" id="KW-0677">Repeat</keyword>
<accession>A0A409W584</accession>
<dbReference type="InParanoid" id="A0A409W584"/>
<reference evidence="4 5" key="1">
    <citation type="journal article" date="2018" name="Evol. Lett.">
        <title>Horizontal gene cluster transfer increased hallucinogenic mushroom diversity.</title>
        <authorList>
            <person name="Reynolds H.T."/>
            <person name="Vijayakumar V."/>
            <person name="Gluck-Thaler E."/>
            <person name="Korotkin H.B."/>
            <person name="Matheny P.B."/>
            <person name="Slot J.C."/>
        </authorList>
    </citation>
    <scope>NUCLEOTIDE SEQUENCE [LARGE SCALE GENOMIC DNA]</scope>
    <source>
        <strain evidence="4 5">2629</strain>
    </source>
</reference>
<feature type="repeat" description="WD" evidence="3">
    <location>
        <begin position="122"/>
        <end position="162"/>
    </location>
</feature>
<dbReference type="SMART" id="SM00320">
    <property type="entry name" value="WD40"/>
    <property type="match status" value="7"/>
</dbReference>
<feature type="repeat" description="WD" evidence="3">
    <location>
        <begin position="252"/>
        <end position="293"/>
    </location>
</feature>
<dbReference type="PROSITE" id="PS00678">
    <property type="entry name" value="WD_REPEATS_1"/>
    <property type="match status" value="3"/>
</dbReference>
<dbReference type="InterPro" id="IPR001680">
    <property type="entry name" value="WD40_rpt"/>
</dbReference>
<dbReference type="OrthoDB" id="538223at2759"/>
<dbReference type="PROSITE" id="PS50294">
    <property type="entry name" value="WD_REPEATS_REGION"/>
    <property type="match status" value="5"/>
</dbReference>
<protein>
    <submittedName>
        <fullName evidence="4">Uncharacterized protein</fullName>
    </submittedName>
</protein>
<dbReference type="Pfam" id="PF00400">
    <property type="entry name" value="WD40"/>
    <property type="match status" value="7"/>
</dbReference>
<dbReference type="Gene3D" id="2.130.10.10">
    <property type="entry name" value="YVTN repeat-like/Quinoprotein amine dehydrogenase"/>
    <property type="match status" value="1"/>
</dbReference>
<sequence length="334" mass="36280">MSRPATSDLNSWTVEYNGPPRLDISLHKVFLTEGQDTTAVSIVKFSPDGKYLAAGLTNVAVIWDVASGEQVCTLDHAQPNQLTTDNYVRALCFSPDSTSLATGAEDTLIREKTYKRRIYTTLTGHELEVYTLLYTPEGLLASGSGDETIRIWDLPSNNPHPRILSVGALPSGVTCIAISPDGRHLAGSYLDNAVRIWDLTTTNPVPVQELKGYDEPVYGLVFSPDGRGLFTTSLDKMASHWDLTSGEVSVTFEGHTDFAICCTTSPDGLWLFTSSKDETIKVWDTSSGEVQATIQGHRSSVISLDVISSGEYLASGGRDAMTRLWKLKPSLAAV</sequence>
<dbReference type="InterPro" id="IPR036322">
    <property type="entry name" value="WD40_repeat_dom_sf"/>
</dbReference>
<dbReference type="Proteomes" id="UP000284842">
    <property type="component" value="Unassembled WGS sequence"/>
</dbReference>
<evidence type="ECO:0000256" key="1">
    <source>
        <dbReference type="ARBA" id="ARBA00022574"/>
    </source>
</evidence>
<evidence type="ECO:0000256" key="3">
    <source>
        <dbReference type="PROSITE-ProRule" id="PRU00221"/>
    </source>
</evidence>
<dbReference type="CDD" id="cd00200">
    <property type="entry name" value="WD40"/>
    <property type="match status" value="1"/>
</dbReference>
<dbReference type="InterPro" id="IPR019775">
    <property type="entry name" value="WD40_repeat_CS"/>
</dbReference>
<keyword evidence="1 3" id="KW-0853">WD repeat</keyword>
<dbReference type="SUPFAM" id="SSF50978">
    <property type="entry name" value="WD40 repeat-like"/>
    <property type="match status" value="1"/>
</dbReference>
<evidence type="ECO:0000313" key="5">
    <source>
        <dbReference type="Proteomes" id="UP000284842"/>
    </source>
</evidence>
<dbReference type="PRINTS" id="PR00320">
    <property type="entry name" value="GPROTEINBRPT"/>
</dbReference>
<dbReference type="EMBL" id="NHTK01005804">
    <property type="protein sequence ID" value="PPQ73661.1"/>
    <property type="molecule type" value="Genomic_DNA"/>
</dbReference>
<evidence type="ECO:0000313" key="4">
    <source>
        <dbReference type="EMBL" id="PPQ73661.1"/>
    </source>
</evidence>
<evidence type="ECO:0000256" key="2">
    <source>
        <dbReference type="ARBA" id="ARBA00022737"/>
    </source>
</evidence>
<gene>
    <name evidence="4" type="ORF">CVT24_007637</name>
</gene>
<feature type="repeat" description="WD" evidence="3">
    <location>
        <begin position="210"/>
        <end position="251"/>
    </location>
</feature>
<keyword evidence="5" id="KW-1185">Reference proteome</keyword>
<comment type="caution">
    <text evidence="4">The sequence shown here is derived from an EMBL/GenBank/DDBJ whole genome shotgun (WGS) entry which is preliminary data.</text>
</comment>
<name>A0A409W584_9AGAR</name>
<feature type="repeat" description="WD" evidence="3">
    <location>
        <begin position="166"/>
        <end position="207"/>
    </location>
</feature>
<dbReference type="PANTHER" id="PTHR19879:SF9">
    <property type="entry name" value="TRANSCRIPTION INITIATION FACTOR TFIID SUBUNIT 5"/>
    <property type="match status" value="1"/>
</dbReference>
<dbReference type="PROSITE" id="PS50082">
    <property type="entry name" value="WD_REPEATS_2"/>
    <property type="match status" value="5"/>
</dbReference>
<dbReference type="PANTHER" id="PTHR19879">
    <property type="entry name" value="TRANSCRIPTION INITIATION FACTOR TFIID"/>
    <property type="match status" value="1"/>
</dbReference>
<dbReference type="AlphaFoldDB" id="A0A409W584"/>
<proteinExistence type="predicted"/>
<dbReference type="InterPro" id="IPR020472">
    <property type="entry name" value="WD40_PAC1"/>
</dbReference>
<feature type="repeat" description="WD" evidence="3">
    <location>
        <begin position="294"/>
        <end position="328"/>
    </location>
</feature>